<sequence length="663" mass="72517">MIMTIKEFSRRFIPFAVSTILTLLLCACGGGGSSSGSGNKEETESPPVAQKVSISLSTTELLYYGEKQAISLSLIYSDGSSEDITSSAEWSVDPTTVAKIEATDGTTYVHPLETGSATITASHQGHEDSIDITVSPYIHSIETVQRAITFPKNTAMPFLKHAHARVQGAPDFSILGDIIYTSSNPDIADFSGTLYSVIVHPDRSPLTGHLTPRSVGNTEVILNYEGVDLGTREVTVGDYYLIGSDRQRLNNAPWFSTFGLPSNEKGNIALLTGSSSGQFTVDLQVFNAATNSLEEKFNVFQNFELQSHGSVLRSTFRDQVVTLFWITPTAALSADINTQTKQASFVTLSESTEDAFYEPNYLFKSDSGSLLACWLNTSVLLTQCKTRTPDGIWSQEMIELPRDIRSMNANRQGYAALTRVIEKEDGQKLLQTHRFNFDQQPIEIIVEELPISLDAGGPRRPAISATGSLAIPITYAPRRDEFDFNESGLQLATRTLTDGWSLQEIYAYGVMRVGTEIELSWSGERALMLVADSLGAGSATWLFSGMSWDEQESLGAIGLATPTLDHPPIPVNDSWVMHVPAVDNFYLFCFDEASGWSQLDAFGPMGQWGDISGSFSVRQSNQLALIWQEHAAFGTEDGGYKNNSLTFFHPNYSDLSLCTLPGS</sequence>
<dbReference type="SMART" id="SM00635">
    <property type="entry name" value="BID_2"/>
    <property type="match status" value="1"/>
</dbReference>
<keyword evidence="3" id="KW-1185">Reference proteome</keyword>
<dbReference type="InterPro" id="IPR003343">
    <property type="entry name" value="Big_2"/>
</dbReference>
<proteinExistence type="predicted"/>
<evidence type="ECO:0000313" key="3">
    <source>
        <dbReference type="Proteomes" id="UP000095672"/>
    </source>
</evidence>
<organism evidence="2 3">
    <name type="scientific">Microbulbifer aggregans</name>
    <dbReference type="NCBI Taxonomy" id="1769779"/>
    <lineage>
        <taxon>Bacteria</taxon>
        <taxon>Pseudomonadati</taxon>
        <taxon>Pseudomonadota</taxon>
        <taxon>Gammaproteobacteria</taxon>
        <taxon>Cellvibrionales</taxon>
        <taxon>Microbulbiferaceae</taxon>
        <taxon>Microbulbifer</taxon>
    </lineage>
</organism>
<dbReference type="AlphaFoldDB" id="A0A1C9W5Y3"/>
<name>A0A1C9W5Y3_9GAMM</name>
<evidence type="ECO:0000259" key="1">
    <source>
        <dbReference type="SMART" id="SM00635"/>
    </source>
</evidence>
<dbReference type="PROSITE" id="PS51257">
    <property type="entry name" value="PROKAR_LIPOPROTEIN"/>
    <property type="match status" value="1"/>
</dbReference>
<accession>A0A1C9W5Y3</accession>
<dbReference type="KEGG" id="micc:AUP74_01084"/>
<evidence type="ECO:0000313" key="2">
    <source>
        <dbReference type="EMBL" id="AOS96548.1"/>
    </source>
</evidence>
<dbReference type="Proteomes" id="UP000095672">
    <property type="component" value="Chromosome"/>
</dbReference>
<reference evidence="3" key="1">
    <citation type="submission" date="2016-01" db="EMBL/GenBank/DDBJ databases">
        <title>Complete genome sequence of Microbulbifer sp. CCB-MM1, a halophile isolated from Matang Mangrove Forest, Perak.</title>
        <authorList>
            <person name="Moh T.H."/>
            <person name="Dinesh B."/>
            <person name="Lau N.-S."/>
            <person name="Go F."/>
            <person name="Alexander Chong S.-C."/>
        </authorList>
    </citation>
    <scope>NUCLEOTIDE SEQUENCE [LARGE SCALE GENOMIC DNA]</scope>
    <source>
        <strain evidence="3">CCB-MM1</strain>
    </source>
</reference>
<feature type="domain" description="BIG2" evidence="1">
    <location>
        <begin position="48"/>
        <end position="133"/>
    </location>
</feature>
<gene>
    <name evidence="2" type="ORF">AUP74_01084</name>
</gene>
<dbReference type="Gene3D" id="2.60.40.1080">
    <property type="match status" value="1"/>
</dbReference>
<dbReference type="STRING" id="1769779.AUP74_01084"/>
<dbReference type="EMBL" id="CP014143">
    <property type="protein sequence ID" value="AOS96548.1"/>
    <property type="molecule type" value="Genomic_DNA"/>
</dbReference>
<protein>
    <submittedName>
        <fullName evidence="2">Bacterial Ig-like domain (Group 2)</fullName>
    </submittedName>
</protein>